<evidence type="ECO:0000313" key="6">
    <source>
        <dbReference type="Proteomes" id="UP000260943"/>
    </source>
</evidence>
<dbReference type="InterPro" id="IPR010998">
    <property type="entry name" value="Integrase_recombinase_N"/>
</dbReference>
<protein>
    <submittedName>
        <fullName evidence="5">Site-specific integrase</fullName>
    </submittedName>
</protein>
<dbReference type="Gene3D" id="1.10.150.130">
    <property type="match status" value="1"/>
</dbReference>
<name>A0A3E4QR58_9ACTN</name>
<dbReference type="GO" id="GO:0006310">
    <property type="term" value="P:DNA recombination"/>
    <property type="evidence" value="ECO:0007669"/>
    <property type="project" value="UniProtKB-KW"/>
</dbReference>
<dbReference type="GO" id="GO:0015074">
    <property type="term" value="P:DNA integration"/>
    <property type="evidence" value="ECO:0007669"/>
    <property type="project" value="InterPro"/>
</dbReference>
<dbReference type="RefSeq" id="WP_117679962.1">
    <property type="nucleotide sequence ID" value="NZ_QSRJ01000009.1"/>
</dbReference>
<accession>A0A3E4QR58</accession>
<dbReference type="Gene3D" id="1.10.443.10">
    <property type="entry name" value="Intergrase catalytic core"/>
    <property type="match status" value="1"/>
</dbReference>
<gene>
    <name evidence="5" type="ORF">DXC81_08185</name>
</gene>
<comment type="similarity">
    <text evidence="1">Belongs to the 'phage' integrase family.</text>
</comment>
<dbReference type="CDD" id="cd01189">
    <property type="entry name" value="INT_ICEBs1_C_like"/>
    <property type="match status" value="1"/>
</dbReference>
<dbReference type="PROSITE" id="PS51898">
    <property type="entry name" value="TYR_RECOMBINASE"/>
    <property type="match status" value="1"/>
</dbReference>
<proteinExistence type="inferred from homology"/>
<dbReference type="Pfam" id="PF00589">
    <property type="entry name" value="Phage_integrase"/>
    <property type="match status" value="1"/>
</dbReference>
<dbReference type="PANTHER" id="PTHR30349">
    <property type="entry name" value="PHAGE INTEGRASE-RELATED"/>
    <property type="match status" value="1"/>
</dbReference>
<evidence type="ECO:0000259" key="4">
    <source>
        <dbReference type="PROSITE" id="PS51898"/>
    </source>
</evidence>
<organism evidence="5 6">
    <name type="scientific">Collinsella tanakaei</name>
    <dbReference type="NCBI Taxonomy" id="626935"/>
    <lineage>
        <taxon>Bacteria</taxon>
        <taxon>Bacillati</taxon>
        <taxon>Actinomycetota</taxon>
        <taxon>Coriobacteriia</taxon>
        <taxon>Coriobacteriales</taxon>
        <taxon>Coriobacteriaceae</taxon>
        <taxon>Collinsella</taxon>
    </lineage>
</organism>
<keyword evidence="2" id="KW-0238">DNA-binding</keyword>
<dbReference type="InterPro" id="IPR002104">
    <property type="entry name" value="Integrase_catalytic"/>
</dbReference>
<dbReference type="InterPro" id="IPR050090">
    <property type="entry name" value="Tyrosine_recombinase_XerCD"/>
</dbReference>
<dbReference type="SUPFAM" id="SSF56349">
    <property type="entry name" value="DNA breaking-rejoining enzymes"/>
    <property type="match status" value="1"/>
</dbReference>
<evidence type="ECO:0000256" key="3">
    <source>
        <dbReference type="ARBA" id="ARBA00023172"/>
    </source>
</evidence>
<comment type="caution">
    <text evidence="5">The sequence shown here is derived from an EMBL/GenBank/DDBJ whole genome shotgun (WGS) entry which is preliminary data.</text>
</comment>
<dbReference type="AlphaFoldDB" id="A0A3E4QR58"/>
<dbReference type="PANTHER" id="PTHR30349:SF64">
    <property type="entry name" value="PROPHAGE INTEGRASE INTD-RELATED"/>
    <property type="match status" value="1"/>
</dbReference>
<dbReference type="GO" id="GO:0003677">
    <property type="term" value="F:DNA binding"/>
    <property type="evidence" value="ECO:0007669"/>
    <property type="project" value="UniProtKB-KW"/>
</dbReference>
<reference evidence="5 6" key="1">
    <citation type="submission" date="2018-08" db="EMBL/GenBank/DDBJ databases">
        <title>A genome reference for cultivated species of the human gut microbiota.</title>
        <authorList>
            <person name="Zou Y."/>
            <person name="Xue W."/>
            <person name="Luo G."/>
        </authorList>
    </citation>
    <scope>NUCLEOTIDE SEQUENCE [LARGE SCALE GENOMIC DNA]</scope>
    <source>
        <strain evidence="5 6">TF08-14</strain>
    </source>
</reference>
<sequence length="417" mass="47883">MSIEKGRKPNTWLITFWLPERDENGKRRRAPKKTVHGLKSDAKRELARYQTEYRKEIEGVPSTTTVAQYAERFHSQHVMNSPLAYDRERLEIAHICRLFPGVLITDLNPKGIRDAYEKERRRRDLPVRAGDPCPLSEDGLHKVHVKLRQIMGQAHLDDLIPNNPCEKVKFPKPPQRNARNSLTPEDARKFHEQLVRNFELDRDAKLVALLIILGTGCRRGEALGLSWGDVDFTRRTIHLINQYAKDHALRNPKMDSPGRVVGMSDALSRCLKEWKGYQLAQLDQVNRRRARRGEPALSQSDDFPVVTGRYGGRIDPDNMDRFFRNYCVDNGWGRFTENVSIKEYGGRTIVRGKGYEGLRMHELRHTVASVLILEGLSAKQVQSQLGHESCQTTMDLYVHAFESRSREAAEVLGRVLS</sequence>
<dbReference type="InterPro" id="IPR013762">
    <property type="entry name" value="Integrase-like_cat_sf"/>
</dbReference>
<dbReference type="EMBL" id="QSRJ01000009">
    <property type="protein sequence ID" value="RGL09561.1"/>
    <property type="molecule type" value="Genomic_DNA"/>
</dbReference>
<dbReference type="InterPro" id="IPR011010">
    <property type="entry name" value="DNA_brk_join_enz"/>
</dbReference>
<keyword evidence="3" id="KW-0233">DNA recombination</keyword>
<feature type="domain" description="Tyr recombinase" evidence="4">
    <location>
        <begin position="177"/>
        <end position="410"/>
    </location>
</feature>
<evidence type="ECO:0000313" key="5">
    <source>
        <dbReference type="EMBL" id="RGL09561.1"/>
    </source>
</evidence>
<evidence type="ECO:0000256" key="2">
    <source>
        <dbReference type="ARBA" id="ARBA00023125"/>
    </source>
</evidence>
<evidence type="ECO:0000256" key="1">
    <source>
        <dbReference type="ARBA" id="ARBA00008857"/>
    </source>
</evidence>
<dbReference type="Proteomes" id="UP000260943">
    <property type="component" value="Unassembled WGS sequence"/>
</dbReference>